<feature type="non-terminal residue" evidence="1">
    <location>
        <position position="155"/>
    </location>
</feature>
<feature type="non-terminal residue" evidence="1">
    <location>
        <position position="1"/>
    </location>
</feature>
<gene>
    <name evidence="1" type="ORF">B7463_g9045</name>
</gene>
<dbReference type="Proteomes" id="UP000258309">
    <property type="component" value="Unassembled WGS sequence"/>
</dbReference>
<organism evidence="1 2">
    <name type="scientific">Scytalidium lignicola</name>
    <name type="common">Hyphomycete</name>
    <dbReference type="NCBI Taxonomy" id="5539"/>
    <lineage>
        <taxon>Eukaryota</taxon>
        <taxon>Fungi</taxon>
        <taxon>Dikarya</taxon>
        <taxon>Ascomycota</taxon>
        <taxon>Pezizomycotina</taxon>
        <taxon>Leotiomycetes</taxon>
        <taxon>Leotiomycetes incertae sedis</taxon>
        <taxon>Scytalidium</taxon>
    </lineage>
</organism>
<comment type="caution">
    <text evidence="1">The sequence shown here is derived from an EMBL/GenBank/DDBJ whole genome shotgun (WGS) entry which is preliminary data.</text>
</comment>
<reference evidence="1 2" key="1">
    <citation type="submission" date="2018-05" db="EMBL/GenBank/DDBJ databases">
        <title>Draft genome sequence of Scytalidium lignicola DSM 105466, a ubiquitous saprotrophic fungus.</title>
        <authorList>
            <person name="Buettner E."/>
            <person name="Gebauer A.M."/>
            <person name="Hofrichter M."/>
            <person name="Liers C."/>
            <person name="Kellner H."/>
        </authorList>
    </citation>
    <scope>NUCLEOTIDE SEQUENCE [LARGE SCALE GENOMIC DNA]</scope>
    <source>
        <strain evidence="1 2">DSM 105466</strain>
    </source>
</reference>
<evidence type="ECO:0000313" key="1">
    <source>
        <dbReference type="EMBL" id="RFU27278.1"/>
    </source>
</evidence>
<dbReference type="OMA" id="AMVWTPY"/>
<proteinExistence type="predicted"/>
<dbReference type="OrthoDB" id="2896390at2759"/>
<accession>A0A3E2H1J3</accession>
<sequence>MVPLSHDGEIVLALCKKLLNTLRIMGPDGRAQFISTLAPGGQACHARPSLDPSIPSPVISYEDNKESFPNRIDWDSGNDYEEGIDDGDDGREIVVLVDHDIAMVWTPYWFKNNGQLTHVGTNCFTLAKDPVEGWKIVGMTDTGRWPSDEDKKRLL</sequence>
<dbReference type="EMBL" id="NCSJ02000213">
    <property type="protein sequence ID" value="RFU27278.1"/>
    <property type="molecule type" value="Genomic_DNA"/>
</dbReference>
<name>A0A3E2H1J3_SCYLI</name>
<keyword evidence="2" id="KW-1185">Reference proteome</keyword>
<evidence type="ECO:0000313" key="2">
    <source>
        <dbReference type="Proteomes" id="UP000258309"/>
    </source>
</evidence>
<dbReference type="AlphaFoldDB" id="A0A3E2H1J3"/>
<protein>
    <submittedName>
        <fullName evidence="1">Uncharacterized protein</fullName>
    </submittedName>
</protein>